<dbReference type="InterPro" id="IPR008919">
    <property type="entry name" value="Retrov_capsid_N"/>
</dbReference>
<dbReference type="SUPFAM" id="SSF47943">
    <property type="entry name" value="Retrovirus capsid protein, N-terminal core domain"/>
    <property type="match status" value="1"/>
</dbReference>
<dbReference type="EMBL" id="OX459957">
    <property type="protein sequence ID" value="CAI9163281.1"/>
    <property type="molecule type" value="Genomic_DNA"/>
</dbReference>
<accession>A0ABN8YRL2</accession>
<sequence length="176" mass="19507">MASGWRSHMPKPFGPFEAGPPYARPALPTRSFYAPCLPNKRALLQLTADGDFPHPWSLTPLTSSLPTSHTSNPVLPPHPTHLLTLKPLLTLPQPHYPVYLTPSPFPSPLPQGRYPQGQYMITLREVAGPEGPTRVHVPFSLSDISQIEEKLGSFSENVSEKSYQIQKRIPETLADL</sequence>
<dbReference type="Proteomes" id="UP001176941">
    <property type="component" value="Chromosome 21"/>
</dbReference>
<protein>
    <submittedName>
        <fullName evidence="1">Uncharacterized protein</fullName>
    </submittedName>
</protein>
<gene>
    <name evidence="1" type="ORF">MRATA1EN1_LOCUS12243</name>
</gene>
<organism evidence="1 2">
    <name type="scientific">Rangifer tarandus platyrhynchus</name>
    <name type="common">Svalbard reindeer</name>
    <dbReference type="NCBI Taxonomy" id="3082113"/>
    <lineage>
        <taxon>Eukaryota</taxon>
        <taxon>Metazoa</taxon>
        <taxon>Chordata</taxon>
        <taxon>Craniata</taxon>
        <taxon>Vertebrata</taxon>
        <taxon>Euteleostomi</taxon>
        <taxon>Mammalia</taxon>
        <taxon>Eutheria</taxon>
        <taxon>Laurasiatheria</taxon>
        <taxon>Artiodactyla</taxon>
        <taxon>Ruminantia</taxon>
        <taxon>Pecora</taxon>
        <taxon>Cervidae</taxon>
        <taxon>Odocoileinae</taxon>
        <taxon>Rangifer</taxon>
    </lineage>
</organism>
<proteinExistence type="predicted"/>
<evidence type="ECO:0000313" key="1">
    <source>
        <dbReference type="EMBL" id="CAI9163281.1"/>
    </source>
</evidence>
<name>A0ABN8YRL2_RANTA</name>
<evidence type="ECO:0000313" key="2">
    <source>
        <dbReference type="Proteomes" id="UP001176941"/>
    </source>
</evidence>
<reference evidence="1" key="1">
    <citation type="submission" date="2023-04" db="EMBL/GenBank/DDBJ databases">
        <authorList>
            <consortium name="ELIXIR-Norway"/>
        </authorList>
    </citation>
    <scope>NUCLEOTIDE SEQUENCE [LARGE SCALE GENOMIC DNA]</scope>
</reference>
<keyword evidence="2" id="KW-1185">Reference proteome</keyword>